<feature type="region of interest" description="Disordered" evidence="1">
    <location>
        <begin position="1"/>
        <end position="78"/>
    </location>
</feature>
<gene>
    <name evidence="2" type="ORF">BDV29DRAFT_73512</name>
</gene>
<name>A0A5N5XC89_9EURO</name>
<accession>A0A5N5XC89</accession>
<protein>
    <recommendedName>
        <fullName evidence="4">BZIP domain-containing protein</fullName>
    </recommendedName>
</protein>
<sequence>MGSSTRSTHGMSIMEERLALERRRERNRIAQRKHRENAKGGTKGTRSREQSSDCSSAKSLPEQNGLPGNRNSRCSGFNGSQEGLPFSAFLGSGLDYSMDQLSAENLFPDMLFAPHAPEYSHIDLTSSTAMPLGQRSQSDLSSYTMDTVFSSNPNKRESSIPQQLQSVYRT</sequence>
<dbReference type="AlphaFoldDB" id="A0A5N5XC89"/>
<dbReference type="OrthoDB" id="4772757at2759"/>
<evidence type="ECO:0000313" key="3">
    <source>
        <dbReference type="Proteomes" id="UP000326565"/>
    </source>
</evidence>
<feature type="compositionally biased region" description="Polar residues" evidence="1">
    <location>
        <begin position="52"/>
        <end position="62"/>
    </location>
</feature>
<reference evidence="2 3" key="1">
    <citation type="submission" date="2019-04" db="EMBL/GenBank/DDBJ databases">
        <title>Friends and foes A comparative genomics study of 23 Aspergillus species from section Flavi.</title>
        <authorList>
            <consortium name="DOE Joint Genome Institute"/>
            <person name="Kjaerbolling I."/>
            <person name="Vesth T."/>
            <person name="Frisvad J.C."/>
            <person name="Nybo J.L."/>
            <person name="Theobald S."/>
            <person name="Kildgaard S."/>
            <person name="Isbrandt T."/>
            <person name="Kuo A."/>
            <person name="Sato A."/>
            <person name="Lyhne E.K."/>
            <person name="Kogle M.E."/>
            <person name="Wiebenga A."/>
            <person name="Kun R.S."/>
            <person name="Lubbers R.J."/>
            <person name="Makela M.R."/>
            <person name="Barry K."/>
            <person name="Chovatia M."/>
            <person name="Clum A."/>
            <person name="Daum C."/>
            <person name="Haridas S."/>
            <person name="He G."/>
            <person name="LaButti K."/>
            <person name="Lipzen A."/>
            <person name="Mondo S."/>
            <person name="Riley R."/>
            <person name="Salamov A."/>
            <person name="Simmons B.A."/>
            <person name="Magnuson J.K."/>
            <person name="Henrissat B."/>
            <person name="Mortensen U.H."/>
            <person name="Larsen T.O."/>
            <person name="Devries R.P."/>
            <person name="Grigoriev I.V."/>
            <person name="Machida M."/>
            <person name="Baker S.E."/>
            <person name="Andersen M.R."/>
        </authorList>
    </citation>
    <scope>NUCLEOTIDE SEQUENCE [LARGE SCALE GENOMIC DNA]</scope>
    <source>
        <strain evidence="2 3">CBS 151.66</strain>
    </source>
</reference>
<feature type="compositionally biased region" description="Polar residues" evidence="1">
    <location>
        <begin position="1"/>
        <end position="10"/>
    </location>
</feature>
<dbReference type="EMBL" id="ML732174">
    <property type="protein sequence ID" value="KAB8076982.1"/>
    <property type="molecule type" value="Genomic_DNA"/>
</dbReference>
<feature type="compositionally biased region" description="Basic and acidic residues" evidence="1">
    <location>
        <begin position="14"/>
        <end position="28"/>
    </location>
</feature>
<organism evidence="2 3">
    <name type="scientific">Aspergillus leporis</name>
    <dbReference type="NCBI Taxonomy" id="41062"/>
    <lineage>
        <taxon>Eukaryota</taxon>
        <taxon>Fungi</taxon>
        <taxon>Dikarya</taxon>
        <taxon>Ascomycota</taxon>
        <taxon>Pezizomycotina</taxon>
        <taxon>Eurotiomycetes</taxon>
        <taxon>Eurotiomycetidae</taxon>
        <taxon>Eurotiales</taxon>
        <taxon>Aspergillaceae</taxon>
        <taxon>Aspergillus</taxon>
        <taxon>Aspergillus subgen. Circumdati</taxon>
    </lineage>
</organism>
<proteinExistence type="predicted"/>
<dbReference type="Proteomes" id="UP000326565">
    <property type="component" value="Unassembled WGS sequence"/>
</dbReference>
<evidence type="ECO:0000256" key="1">
    <source>
        <dbReference type="SAM" id="MobiDB-lite"/>
    </source>
</evidence>
<keyword evidence="3" id="KW-1185">Reference proteome</keyword>
<feature type="region of interest" description="Disordered" evidence="1">
    <location>
        <begin position="145"/>
        <end position="170"/>
    </location>
</feature>
<evidence type="ECO:0000313" key="2">
    <source>
        <dbReference type="EMBL" id="KAB8076982.1"/>
    </source>
</evidence>
<feature type="compositionally biased region" description="Polar residues" evidence="1">
    <location>
        <begin position="69"/>
        <end position="78"/>
    </location>
</feature>
<evidence type="ECO:0008006" key="4">
    <source>
        <dbReference type="Google" id="ProtNLM"/>
    </source>
</evidence>